<evidence type="ECO:0000313" key="3">
    <source>
        <dbReference type="Proteomes" id="UP000202086"/>
    </source>
</evidence>
<proteinExistence type="predicted"/>
<keyword evidence="3" id="KW-1185">Reference proteome</keyword>
<dbReference type="EMBL" id="KC292029">
    <property type="protein sequence ID" value="AGM11902.1"/>
    <property type="molecule type" value="Genomic_DNA"/>
</dbReference>
<reference evidence="2 3" key="1">
    <citation type="submission" date="2012-12" db="EMBL/GenBank/DDBJ databases">
        <authorList>
            <person name="Sencilo A."/>
            <person name="Jacobs-Sera D."/>
            <person name="Russell D.A."/>
            <person name="Ko C."/>
            <person name="Atanasova N."/>
            <person name="Osterlund E."/>
            <person name="Oksanen H.M."/>
            <person name="Bamford D.H."/>
            <person name="Hatfull G.F."/>
            <person name="Roine E."/>
            <person name="Hendrix R.W."/>
        </authorList>
    </citation>
    <scope>NUCLEOTIDE SEQUENCE [LARGE SCALE GENOMIC DNA]</scope>
</reference>
<name>R4TMH1_9CAUD</name>
<sequence length="148" mass="15657">MTQDLLTDLGEEYLMKNGLDGVQVTIGLYNDSSDQLGDSSDVSDITTEPDDLPPGYNYTRQSATVEAADISGNWGVDNASKITFDLSGSSTSNDVDTAFVLIDFQASDTGDSASNEHLVANPALSQTRDIGSIDTLEIAAGDLEIKVD</sequence>
<feature type="region of interest" description="Disordered" evidence="1">
    <location>
        <begin position="33"/>
        <end position="55"/>
    </location>
</feature>
<evidence type="ECO:0000256" key="1">
    <source>
        <dbReference type="SAM" id="MobiDB-lite"/>
    </source>
</evidence>
<accession>R4TMH1</accession>
<evidence type="ECO:0000313" key="2">
    <source>
        <dbReference type="EMBL" id="AGM11902.1"/>
    </source>
</evidence>
<gene>
    <name evidence="2" type="primary">39</name>
    <name evidence="2" type="ORF">DNAM5_39</name>
</gene>
<feature type="compositionally biased region" description="Polar residues" evidence="1">
    <location>
        <begin position="33"/>
        <end position="46"/>
    </location>
</feature>
<dbReference type="GeneID" id="16193466"/>
<dbReference type="KEGG" id="vg:16193466"/>
<protein>
    <submittedName>
        <fullName evidence="2">Uncharacterized protein</fullName>
    </submittedName>
</protein>
<dbReference type="Proteomes" id="UP000202086">
    <property type="component" value="Segment"/>
</dbReference>
<dbReference type="RefSeq" id="YP_008059601.1">
    <property type="nucleotide sequence ID" value="NC_021330.1"/>
</dbReference>
<organism evidence="2 3">
    <name type="scientific">Haloarcula californiae tailed virus 1</name>
    <dbReference type="NCBI Taxonomy" id="1273746"/>
    <lineage>
        <taxon>Viruses</taxon>
        <taxon>Duplodnaviria</taxon>
        <taxon>Heunggongvirae</taxon>
        <taxon>Uroviricota</taxon>
        <taxon>Caudoviricetes</taxon>
        <taxon>Thumleimavirales</taxon>
        <taxon>Druskaviridae</taxon>
        <taxon>Hacavirus</taxon>
        <taxon>Hacavirus italiense</taxon>
        <taxon>Hacavirus HCTV1</taxon>
    </lineage>
</organism>